<dbReference type="InterPro" id="IPR002213">
    <property type="entry name" value="UDP_glucos_trans"/>
</dbReference>
<name>A0ABT6WZI9_9ACTN</name>
<gene>
    <name evidence="7" type="ORF">QLQ12_41910</name>
</gene>
<evidence type="ECO:0000256" key="4">
    <source>
        <dbReference type="ARBA" id="ARBA00023194"/>
    </source>
</evidence>
<dbReference type="SUPFAM" id="SSF53756">
    <property type="entry name" value="UDP-Glycosyltransferase/glycogen phosphorylase"/>
    <property type="match status" value="1"/>
</dbReference>
<feature type="domain" description="Erythromycin biosynthesis protein CIII-like N-terminal" evidence="6">
    <location>
        <begin position="22"/>
        <end position="252"/>
    </location>
</feature>
<keyword evidence="3" id="KW-0808">Transferase</keyword>
<protein>
    <submittedName>
        <fullName evidence="7">Activator-dependent family glycosyltransferase</fullName>
    </submittedName>
</protein>
<evidence type="ECO:0000256" key="1">
    <source>
        <dbReference type="ARBA" id="ARBA00006962"/>
    </source>
</evidence>
<evidence type="ECO:0000259" key="5">
    <source>
        <dbReference type="Pfam" id="PF06722"/>
    </source>
</evidence>
<evidence type="ECO:0000313" key="8">
    <source>
        <dbReference type="Proteomes" id="UP001241758"/>
    </source>
</evidence>
<feature type="domain" description="Erythromycin biosynthesis protein CIII-like C-terminal" evidence="5">
    <location>
        <begin position="268"/>
        <end position="411"/>
    </location>
</feature>
<dbReference type="PANTHER" id="PTHR48050:SF13">
    <property type="entry name" value="STEROL 3-BETA-GLUCOSYLTRANSFERASE UGT80A2"/>
    <property type="match status" value="1"/>
</dbReference>
<evidence type="ECO:0000313" key="7">
    <source>
        <dbReference type="EMBL" id="MDI6105161.1"/>
    </source>
</evidence>
<evidence type="ECO:0000256" key="2">
    <source>
        <dbReference type="ARBA" id="ARBA00022676"/>
    </source>
</evidence>
<accession>A0ABT6WZI9</accession>
<reference evidence="7 8" key="1">
    <citation type="submission" date="2023-05" db="EMBL/GenBank/DDBJ databases">
        <title>Actinoplanes sp. NEAU-A12 genome sequencing.</title>
        <authorList>
            <person name="Wang Z.-S."/>
        </authorList>
    </citation>
    <scope>NUCLEOTIDE SEQUENCE [LARGE SCALE GENOMIC DNA]</scope>
    <source>
        <strain evidence="7 8">NEAU-A12</strain>
    </source>
</reference>
<comment type="similarity">
    <text evidence="1">Belongs to the glycosyltransferase 28 family.</text>
</comment>
<sequence length="420" mass="46121">MRVLFTAKPETAHLLAMVPLAWAMRTAGHEVRFASQPGFADAITRAGLTAVGVGRDTDVWQLSARYPSWPWAMTPDLPVPYDTAAYPERATWQHLSDGYADVLKSWHKPVSFPMIAGLVEFAREWEPDLVIWEPTAYAGPIAAKACGAVHARLLWSMDVFGVTRDHFLRVRGDRREDPFAEWLGSYGAKYGFEFSEDMTVGQFTIDQIPGSLRMAADLHYEPMRFVPYGGAAEVPKWLWTKPAESRVALTMGLSATDHGMGYAVSAQEVLDALADLDVEVVATIAEAEQGKLGRLPGNARVLSYVPLQALAPTCSAVISHGGFGTMLTTALHGVPQLALPWDFDGPAFIRRATAQGATLAVPAAQATAGQIRDNVQRLLHEPVFRARAAQLRDEMYAMPTPHQLVPRLEELTVKYRTAAR</sequence>
<dbReference type="CDD" id="cd03784">
    <property type="entry name" value="GT1_Gtf-like"/>
    <property type="match status" value="1"/>
</dbReference>
<evidence type="ECO:0000256" key="3">
    <source>
        <dbReference type="ARBA" id="ARBA00022679"/>
    </source>
</evidence>
<dbReference type="InterPro" id="IPR010610">
    <property type="entry name" value="EryCIII-like_C"/>
</dbReference>
<dbReference type="PANTHER" id="PTHR48050">
    <property type="entry name" value="STEROL 3-BETA-GLUCOSYLTRANSFERASE"/>
    <property type="match status" value="1"/>
</dbReference>
<keyword evidence="4" id="KW-0045">Antibiotic biosynthesis</keyword>
<dbReference type="InterPro" id="IPR030953">
    <property type="entry name" value="Glycosyl_450act"/>
</dbReference>
<keyword evidence="2" id="KW-0328">Glycosyltransferase</keyword>
<dbReference type="Gene3D" id="3.40.50.2000">
    <property type="entry name" value="Glycogen Phosphorylase B"/>
    <property type="match status" value="2"/>
</dbReference>
<dbReference type="EMBL" id="JASCTH010000041">
    <property type="protein sequence ID" value="MDI6105161.1"/>
    <property type="molecule type" value="Genomic_DNA"/>
</dbReference>
<dbReference type="RefSeq" id="WP_282766629.1">
    <property type="nucleotide sequence ID" value="NZ_JASCTH010000041.1"/>
</dbReference>
<dbReference type="InterPro" id="IPR048284">
    <property type="entry name" value="EryCIII-like_N"/>
</dbReference>
<dbReference type="Pfam" id="PF21036">
    <property type="entry name" value="EryCIII-like_N"/>
    <property type="match status" value="1"/>
</dbReference>
<dbReference type="NCBIfam" id="TIGR04516">
    <property type="entry name" value="glycosyl_450act"/>
    <property type="match status" value="1"/>
</dbReference>
<comment type="caution">
    <text evidence="7">The sequence shown here is derived from an EMBL/GenBank/DDBJ whole genome shotgun (WGS) entry which is preliminary data.</text>
</comment>
<dbReference type="Pfam" id="PF06722">
    <property type="entry name" value="EryCIII-like_C"/>
    <property type="match status" value="1"/>
</dbReference>
<evidence type="ECO:0000259" key="6">
    <source>
        <dbReference type="Pfam" id="PF21036"/>
    </source>
</evidence>
<dbReference type="Proteomes" id="UP001241758">
    <property type="component" value="Unassembled WGS sequence"/>
</dbReference>
<proteinExistence type="inferred from homology"/>
<dbReference type="InterPro" id="IPR050426">
    <property type="entry name" value="Glycosyltransferase_28"/>
</dbReference>
<keyword evidence="8" id="KW-1185">Reference proteome</keyword>
<organism evidence="7 8">
    <name type="scientific">Actinoplanes sandaracinus</name>
    <dbReference type="NCBI Taxonomy" id="3045177"/>
    <lineage>
        <taxon>Bacteria</taxon>
        <taxon>Bacillati</taxon>
        <taxon>Actinomycetota</taxon>
        <taxon>Actinomycetes</taxon>
        <taxon>Micromonosporales</taxon>
        <taxon>Micromonosporaceae</taxon>
        <taxon>Actinoplanes</taxon>
    </lineage>
</organism>